<keyword evidence="3" id="KW-0732">Signal</keyword>
<dbReference type="Gene3D" id="2.20.100.10">
    <property type="entry name" value="Thrombospondin type-1 (TSP1) repeat"/>
    <property type="match status" value="1"/>
</dbReference>
<evidence type="ECO:0000256" key="3">
    <source>
        <dbReference type="ARBA" id="ARBA00022729"/>
    </source>
</evidence>
<evidence type="ECO:0000256" key="2">
    <source>
        <dbReference type="ARBA" id="ARBA00022525"/>
    </source>
</evidence>
<proteinExistence type="predicted"/>
<protein>
    <submittedName>
        <fullName evidence="7">Uncharacterized protein</fullName>
    </submittedName>
</protein>
<evidence type="ECO:0000256" key="5">
    <source>
        <dbReference type="ARBA" id="ARBA00023157"/>
    </source>
</evidence>
<feature type="region of interest" description="Disordered" evidence="6">
    <location>
        <begin position="1"/>
        <end position="35"/>
    </location>
</feature>
<dbReference type="Proteomes" id="UP000230750">
    <property type="component" value="Unassembled WGS sequence"/>
</dbReference>
<reference evidence="7 8" key="1">
    <citation type="journal article" date="2017" name="PLoS Biol.">
        <title>The sea cucumber genome provides insights into morphological evolution and visceral regeneration.</title>
        <authorList>
            <person name="Zhang X."/>
            <person name="Sun L."/>
            <person name="Yuan J."/>
            <person name="Sun Y."/>
            <person name="Gao Y."/>
            <person name="Zhang L."/>
            <person name="Li S."/>
            <person name="Dai H."/>
            <person name="Hamel J.F."/>
            <person name="Liu C."/>
            <person name="Yu Y."/>
            <person name="Liu S."/>
            <person name="Lin W."/>
            <person name="Guo K."/>
            <person name="Jin S."/>
            <person name="Xu P."/>
            <person name="Storey K.B."/>
            <person name="Huan P."/>
            <person name="Zhang T."/>
            <person name="Zhou Y."/>
            <person name="Zhang J."/>
            <person name="Lin C."/>
            <person name="Li X."/>
            <person name="Xing L."/>
            <person name="Huo D."/>
            <person name="Sun M."/>
            <person name="Wang L."/>
            <person name="Mercier A."/>
            <person name="Li F."/>
            <person name="Yang H."/>
            <person name="Xiang J."/>
        </authorList>
    </citation>
    <scope>NUCLEOTIDE SEQUENCE [LARGE SCALE GENOMIC DNA]</scope>
    <source>
        <strain evidence="7">Shaxun</strain>
        <tissue evidence="7">Muscle</tissue>
    </source>
</reference>
<gene>
    <name evidence="7" type="ORF">BSL78_16404</name>
</gene>
<sequence>MSRPVGDGRRLTSKGNVGNEDLADEDGGGRLQLQPKYDETIVDPLEVYSRKRENKVLDALGWTTWSIWTFCTQVCGEGGTQTRTRTCDKEIPNACEGGQEERECNKFDCT</sequence>
<evidence type="ECO:0000256" key="4">
    <source>
        <dbReference type="ARBA" id="ARBA00022737"/>
    </source>
</evidence>
<dbReference type="OrthoDB" id="446173at2759"/>
<name>A0A2G8KFJ2_STIJA</name>
<dbReference type="PANTHER" id="PTHR22906">
    <property type="entry name" value="PROPERDIN"/>
    <property type="match status" value="1"/>
</dbReference>
<dbReference type="InterPro" id="IPR000884">
    <property type="entry name" value="TSP1_rpt"/>
</dbReference>
<dbReference type="SUPFAM" id="SSF82895">
    <property type="entry name" value="TSP-1 type 1 repeat"/>
    <property type="match status" value="1"/>
</dbReference>
<dbReference type="SMART" id="SM00209">
    <property type="entry name" value="TSP1"/>
    <property type="match status" value="1"/>
</dbReference>
<dbReference type="PROSITE" id="PS50092">
    <property type="entry name" value="TSP1"/>
    <property type="match status" value="1"/>
</dbReference>
<comment type="caution">
    <text evidence="7">The sequence shown here is derived from an EMBL/GenBank/DDBJ whole genome shotgun (WGS) entry which is preliminary data.</text>
</comment>
<evidence type="ECO:0000313" key="7">
    <source>
        <dbReference type="EMBL" id="PIK46740.1"/>
    </source>
</evidence>
<feature type="non-terminal residue" evidence="7">
    <location>
        <position position="110"/>
    </location>
</feature>
<dbReference type="InterPro" id="IPR052065">
    <property type="entry name" value="Compl_asym_regulator"/>
</dbReference>
<feature type="compositionally biased region" description="Basic and acidic residues" evidence="6">
    <location>
        <begin position="1"/>
        <end position="10"/>
    </location>
</feature>
<keyword evidence="4" id="KW-0677">Repeat</keyword>
<keyword evidence="2" id="KW-0964">Secreted</keyword>
<comment type="subcellular location">
    <subcellularLocation>
        <location evidence="1">Secreted</location>
    </subcellularLocation>
</comment>
<evidence type="ECO:0000313" key="8">
    <source>
        <dbReference type="Proteomes" id="UP000230750"/>
    </source>
</evidence>
<evidence type="ECO:0000256" key="1">
    <source>
        <dbReference type="ARBA" id="ARBA00004613"/>
    </source>
</evidence>
<dbReference type="EMBL" id="MRZV01000624">
    <property type="protein sequence ID" value="PIK46740.1"/>
    <property type="molecule type" value="Genomic_DNA"/>
</dbReference>
<dbReference type="AlphaFoldDB" id="A0A2G8KFJ2"/>
<organism evidence="7 8">
    <name type="scientific">Stichopus japonicus</name>
    <name type="common">Sea cucumber</name>
    <dbReference type="NCBI Taxonomy" id="307972"/>
    <lineage>
        <taxon>Eukaryota</taxon>
        <taxon>Metazoa</taxon>
        <taxon>Echinodermata</taxon>
        <taxon>Eleutherozoa</taxon>
        <taxon>Echinozoa</taxon>
        <taxon>Holothuroidea</taxon>
        <taxon>Aspidochirotacea</taxon>
        <taxon>Aspidochirotida</taxon>
        <taxon>Stichopodidae</taxon>
        <taxon>Apostichopus</taxon>
    </lineage>
</organism>
<dbReference type="InterPro" id="IPR036383">
    <property type="entry name" value="TSP1_rpt_sf"/>
</dbReference>
<dbReference type="PANTHER" id="PTHR22906:SF43">
    <property type="entry name" value="PROPERDIN"/>
    <property type="match status" value="1"/>
</dbReference>
<accession>A0A2G8KFJ2</accession>
<keyword evidence="5" id="KW-1015">Disulfide bond</keyword>
<keyword evidence="8" id="KW-1185">Reference proteome</keyword>
<dbReference type="InterPro" id="IPR054019">
    <property type="entry name" value="CFP_TSR_C"/>
</dbReference>
<dbReference type="Pfam" id="PF22195">
    <property type="entry name" value="TSP1_CFP_C"/>
    <property type="match status" value="1"/>
</dbReference>
<evidence type="ECO:0000256" key="6">
    <source>
        <dbReference type="SAM" id="MobiDB-lite"/>
    </source>
</evidence>